<gene>
    <name evidence="1" type="ORF">GCM10009801_73720</name>
</gene>
<dbReference type="RefSeq" id="WP_344534665.1">
    <property type="nucleotide sequence ID" value="NZ_BAAAPE010000025.1"/>
</dbReference>
<organism evidence="1 2">
    <name type="scientific">Streptomyces albiaxialis</name>
    <dbReference type="NCBI Taxonomy" id="329523"/>
    <lineage>
        <taxon>Bacteria</taxon>
        <taxon>Bacillati</taxon>
        <taxon>Actinomycetota</taxon>
        <taxon>Actinomycetes</taxon>
        <taxon>Kitasatosporales</taxon>
        <taxon>Streptomycetaceae</taxon>
        <taxon>Streptomyces</taxon>
    </lineage>
</organism>
<accession>A0ABN2WX33</accession>
<keyword evidence="2" id="KW-1185">Reference proteome</keyword>
<comment type="caution">
    <text evidence="1">The sequence shown here is derived from an EMBL/GenBank/DDBJ whole genome shotgun (WGS) entry which is preliminary data.</text>
</comment>
<evidence type="ECO:0000313" key="1">
    <source>
        <dbReference type="EMBL" id="GAA2100904.1"/>
    </source>
</evidence>
<dbReference type="EMBL" id="BAAAPE010000025">
    <property type="protein sequence ID" value="GAA2100904.1"/>
    <property type="molecule type" value="Genomic_DNA"/>
</dbReference>
<sequence length="68" mass="7235">MECERASGNRHVAEFRDVYARVYREPPYGEDAAAADAFAEQLAEHAAGPGLAVTTVRDGGGAGRRSAR</sequence>
<name>A0ABN2WX33_9ACTN</name>
<evidence type="ECO:0000313" key="2">
    <source>
        <dbReference type="Proteomes" id="UP001500016"/>
    </source>
</evidence>
<dbReference type="Proteomes" id="UP001500016">
    <property type="component" value="Unassembled WGS sequence"/>
</dbReference>
<reference evidence="1 2" key="1">
    <citation type="journal article" date="2019" name="Int. J. Syst. Evol. Microbiol.">
        <title>The Global Catalogue of Microorganisms (GCM) 10K type strain sequencing project: providing services to taxonomists for standard genome sequencing and annotation.</title>
        <authorList>
            <consortium name="The Broad Institute Genomics Platform"/>
            <consortium name="The Broad Institute Genome Sequencing Center for Infectious Disease"/>
            <person name="Wu L."/>
            <person name="Ma J."/>
        </authorList>
    </citation>
    <scope>NUCLEOTIDE SEQUENCE [LARGE SCALE GENOMIC DNA]</scope>
    <source>
        <strain evidence="1 2">JCM 15478</strain>
    </source>
</reference>
<protein>
    <submittedName>
        <fullName evidence="1">Uncharacterized protein</fullName>
    </submittedName>
</protein>
<proteinExistence type="predicted"/>